<keyword evidence="2" id="KW-1133">Transmembrane helix</keyword>
<dbReference type="Proteomes" id="UP000053060">
    <property type="component" value="Unassembled WGS sequence"/>
</dbReference>
<name>A0A0V9UJ73_9NOCA</name>
<proteinExistence type="predicted"/>
<feature type="region of interest" description="Disordered" evidence="1">
    <location>
        <begin position="1"/>
        <end position="27"/>
    </location>
</feature>
<feature type="transmembrane region" description="Helical" evidence="2">
    <location>
        <begin position="118"/>
        <end position="136"/>
    </location>
</feature>
<comment type="caution">
    <text evidence="3">The sequence shown here is derived from an EMBL/GenBank/DDBJ whole genome shotgun (WGS) entry which is preliminary data.</text>
</comment>
<keyword evidence="2" id="KW-0472">Membrane</keyword>
<gene>
    <name evidence="3" type="ORF">Z045_15985</name>
</gene>
<evidence type="ECO:0000313" key="4">
    <source>
        <dbReference type="Proteomes" id="UP000053060"/>
    </source>
</evidence>
<reference evidence="3 4" key="2">
    <citation type="journal article" date="2016" name="Genome Announc.">
        <title>Draft Genome Sequence of a Versatile Hydrocarbon-Degrading Bacterium, Rhodococcus pyridinivorans Strain KG-16, Collected from Oil Fields in India.</title>
        <authorList>
            <person name="Aggarwal R.K."/>
            <person name="Dawar C."/>
            <person name="Phanindranath R."/>
            <person name="Mutnuri L."/>
            <person name="Dayal A.M."/>
        </authorList>
    </citation>
    <scope>NUCLEOTIDE SEQUENCE [LARGE SCALE GENOMIC DNA]</scope>
    <source>
        <strain evidence="3 4">KG-16</strain>
    </source>
</reference>
<sequence length="224" mass="24247">MNSTHDTDRPQGPGAEPDTLSPTETSKKDRTDLWASLTVFALTSLIVLFTYVRDLASSLGDGIVTARVRFDDAAAAPVLSTPNGVDLQTTSTTVIDVPTDTLSPVSVGLIRAGEAVQTFGYLTALALLSWIVVRFVRGRLFDRGAIRLVWITSIVAIATIIVPMIPRTLGTNMLIRDVDMNYVLSNAPLGPEFWYAYVFCMVISAVGVVLRIGSRMARDNEGLV</sequence>
<dbReference type="PATRIC" id="fig|1441730.3.peg.3322"/>
<keyword evidence="2" id="KW-0812">Transmembrane</keyword>
<feature type="transmembrane region" description="Helical" evidence="2">
    <location>
        <begin position="148"/>
        <end position="166"/>
    </location>
</feature>
<evidence type="ECO:0000313" key="3">
    <source>
        <dbReference type="EMBL" id="KSZ58051.1"/>
    </source>
</evidence>
<feature type="transmembrane region" description="Helical" evidence="2">
    <location>
        <begin position="33"/>
        <end position="52"/>
    </location>
</feature>
<organism evidence="3 4">
    <name type="scientific">Rhodococcus pyridinivorans KG-16</name>
    <dbReference type="NCBI Taxonomy" id="1441730"/>
    <lineage>
        <taxon>Bacteria</taxon>
        <taxon>Bacillati</taxon>
        <taxon>Actinomycetota</taxon>
        <taxon>Actinomycetes</taxon>
        <taxon>Mycobacteriales</taxon>
        <taxon>Nocardiaceae</taxon>
        <taxon>Rhodococcus</taxon>
    </lineage>
</organism>
<accession>A0A0V9UJ73</accession>
<protein>
    <recommendedName>
        <fullName evidence="5">DUF2975 domain-containing protein</fullName>
    </recommendedName>
</protein>
<feature type="transmembrane region" description="Helical" evidence="2">
    <location>
        <begin position="194"/>
        <end position="213"/>
    </location>
</feature>
<reference evidence="4" key="1">
    <citation type="submission" date="2015-01" db="EMBL/GenBank/DDBJ databases">
        <title>Draft genome sequence of Rhodococcus pyridinivorans strain KG-16, a hydrocarbon-degrading bacterium.</title>
        <authorList>
            <person name="Aggarwal R.K."/>
            <person name="Dawar C."/>
        </authorList>
    </citation>
    <scope>NUCLEOTIDE SEQUENCE [LARGE SCALE GENOMIC DNA]</scope>
    <source>
        <strain evidence="4">KG-16</strain>
    </source>
</reference>
<evidence type="ECO:0000256" key="1">
    <source>
        <dbReference type="SAM" id="MobiDB-lite"/>
    </source>
</evidence>
<evidence type="ECO:0000256" key="2">
    <source>
        <dbReference type="SAM" id="Phobius"/>
    </source>
</evidence>
<dbReference type="AlphaFoldDB" id="A0A0V9UJ73"/>
<dbReference type="RefSeq" id="WP_016692506.1">
    <property type="nucleotide sequence ID" value="NZ_AZXY01000007.1"/>
</dbReference>
<dbReference type="EMBL" id="AZXY01000007">
    <property type="protein sequence ID" value="KSZ58051.1"/>
    <property type="molecule type" value="Genomic_DNA"/>
</dbReference>
<evidence type="ECO:0008006" key="5">
    <source>
        <dbReference type="Google" id="ProtNLM"/>
    </source>
</evidence>